<comment type="caution">
    <text evidence="8">Lacks conserved residue(s) required for the propagation of feature annotation.</text>
</comment>
<dbReference type="PRINTS" id="PR00987">
    <property type="entry name" value="TRNASYNTHGLU"/>
</dbReference>
<feature type="short sequence motif" description="'KMSKS' region" evidence="8">
    <location>
        <begin position="231"/>
        <end position="235"/>
    </location>
</feature>
<dbReference type="GO" id="GO:0005829">
    <property type="term" value="C:cytosol"/>
    <property type="evidence" value="ECO:0007669"/>
    <property type="project" value="TreeGrafter"/>
</dbReference>
<feature type="binding site" evidence="8">
    <location>
        <position position="234"/>
    </location>
    <ligand>
        <name>ATP</name>
        <dbReference type="ChEBI" id="CHEBI:30616"/>
    </ligand>
</feature>
<evidence type="ECO:0000256" key="5">
    <source>
        <dbReference type="ARBA" id="ARBA00022840"/>
    </source>
</evidence>
<evidence type="ECO:0000313" key="11">
    <source>
        <dbReference type="EMBL" id="KPH56483.1"/>
    </source>
</evidence>
<dbReference type="Gene3D" id="3.40.50.620">
    <property type="entry name" value="HUPs"/>
    <property type="match status" value="1"/>
</dbReference>
<dbReference type="PANTHER" id="PTHR43311">
    <property type="entry name" value="GLUTAMATE--TRNA LIGASE"/>
    <property type="match status" value="1"/>
</dbReference>
<evidence type="ECO:0000256" key="2">
    <source>
        <dbReference type="ARBA" id="ARBA00022490"/>
    </source>
</evidence>
<keyword evidence="7 8" id="KW-0030">Aminoacyl-tRNA synthetase</keyword>
<dbReference type="GO" id="GO:0005524">
    <property type="term" value="F:ATP binding"/>
    <property type="evidence" value="ECO:0007669"/>
    <property type="project" value="UniProtKB-UniRule"/>
</dbReference>
<dbReference type="InterPro" id="IPR000924">
    <property type="entry name" value="Glu/Gln-tRNA-synth"/>
</dbReference>
<dbReference type="AlphaFoldDB" id="A0A0N1ECE7"/>
<gene>
    <name evidence="8" type="primary">gltX</name>
    <name evidence="11" type="ORF">HPU229334_01830</name>
</gene>
<evidence type="ECO:0000256" key="3">
    <source>
        <dbReference type="ARBA" id="ARBA00022598"/>
    </source>
</evidence>
<evidence type="ECO:0000313" key="12">
    <source>
        <dbReference type="Proteomes" id="UP000037997"/>
    </source>
</evidence>
<comment type="function">
    <text evidence="8">Catalyzes the attachment of glutamate to tRNA(Glu) in a two-step reaction: glutamate is first activated by ATP to form Glu-AMP and then transferred to the acceptor end of tRNA(Glu).</text>
</comment>
<protein>
    <recommendedName>
        <fullName evidence="8">Glutamate--tRNA ligase</fullName>
        <ecNumber evidence="8">6.1.1.17</ecNumber>
    </recommendedName>
    <alternativeName>
        <fullName evidence="8">Glutamyl-tRNA synthetase</fullName>
        <shortName evidence="8">GluRS</shortName>
    </alternativeName>
</protein>
<evidence type="ECO:0000256" key="1">
    <source>
        <dbReference type="ARBA" id="ARBA00007894"/>
    </source>
</evidence>
<dbReference type="InterPro" id="IPR049940">
    <property type="entry name" value="GluQ/Sye"/>
</dbReference>
<keyword evidence="6 8" id="KW-0648">Protein biosynthesis</keyword>
<evidence type="ECO:0000256" key="8">
    <source>
        <dbReference type="HAMAP-Rule" id="MF_00022"/>
    </source>
</evidence>
<dbReference type="InterPro" id="IPR020058">
    <property type="entry name" value="Glu/Gln-tRNA-synth_Ib_cat-dom"/>
</dbReference>
<dbReference type="EMBL" id="JNOC01000015">
    <property type="protein sequence ID" value="KPH56483.1"/>
    <property type="molecule type" value="Genomic_DNA"/>
</dbReference>
<dbReference type="InterPro" id="IPR004527">
    <property type="entry name" value="Glu-tRNA-ligase_bac/mito"/>
</dbReference>
<dbReference type="RefSeq" id="WP_054197562.1">
    <property type="nucleotide sequence ID" value="NZ_JNOC01000015.1"/>
</dbReference>
<keyword evidence="5 8" id="KW-0067">ATP-binding</keyword>
<comment type="subcellular location">
    <subcellularLocation>
        <location evidence="8">Cytoplasm</location>
    </subcellularLocation>
</comment>
<comment type="catalytic activity">
    <reaction evidence="8">
        <text>tRNA(Glu) + L-glutamate + ATP = L-glutamyl-tRNA(Glu) + AMP + diphosphate</text>
        <dbReference type="Rhea" id="RHEA:23540"/>
        <dbReference type="Rhea" id="RHEA-COMP:9663"/>
        <dbReference type="Rhea" id="RHEA-COMP:9680"/>
        <dbReference type="ChEBI" id="CHEBI:29985"/>
        <dbReference type="ChEBI" id="CHEBI:30616"/>
        <dbReference type="ChEBI" id="CHEBI:33019"/>
        <dbReference type="ChEBI" id="CHEBI:78442"/>
        <dbReference type="ChEBI" id="CHEBI:78520"/>
        <dbReference type="ChEBI" id="CHEBI:456215"/>
        <dbReference type="EC" id="6.1.1.17"/>
    </reaction>
</comment>
<dbReference type="NCBIfam" id="TIGR00464">
    <property type="entry name" value="gltX_bact"/>
    <property type="match status" value="1"/>
</dbReference>
<dbReference type="Gene3D" id="1.10.10.350">
    <property type="match status" value="1"/>
</dbReference>
<dbReference type="InterPro" id="IPR045462">
    <property type="entry name" value="aa-tRNA-synth_I_cd-bd"/>
</dbReference>
<evidence type="ECO:0000256" key="4">
    <source>
        <dbReference type="ARBA" id="ARBA00022741"/>
    </source>
</evidence>
<comment type="similarity">
    <text evidence="1 8">Belongs to the class-I aminoacyl-tRNA synthetase family. Glutamate--tRNA ligase type 1 subfamily.</text>
</comment>
<dbReference type="SUPFAM" id="SSF48163">
    <property type="entry name" value="An anticodon-binding domain of class I aminoacyl-tRNA synthetases"/>
    <property type="match status" value="1"/>
</dbReference>
<evidence type="ECO:0000256" key="6">
    <source>
        <dbReference type="ARBA" id="ARBA00022917"/>
    </source>
</evidence>
<proteinExistence type="inferred from homology"/>
<dbReference type="EC" id="6.1.1.17" evidence="8"/>
<dbReference type="Pfam" id="PF00749">
    <property type="entry name" value="tRNA-synt_1c"/>
    <property type="match status" value="1"/>
</dbReference>
<dbReference type="Pfam" id="PF19269">
    <property type="entry name" value="Anticodon_2"/>
    <property type="match status" value="1"/>
</dbReference>
<organism evidence="11 12">
    <name type="scientific">Helicobacter pullorum</name>
    <dbReference type="NCBI Taxonomy" id="35818"/>
    <lineage>
        <taxon>Bacteria</taxon>
        <taxon>Pseudomonadati</taxon>
        <taxon>Campylobacterota</taxon>
        <taxon>Epsilonproteobacteria</taxon>
        <taxon>Campylobacterales</taxon>
        <taxon>Helicobacteraceae</taxon>
        <taxon>Helicobacter</taxon>
    </lineage>
</organism>
<evidence type="ECO:0000256" key="7">
    <source>
        <dbReference type="ARBA" id="ARBA00023146"/>
    </source>
</evidence>
<dbReference type="PROSITE" id="PS00178">
    <property type="entry name" value="AA_TRNA_LIGASE_I"/>
    <property type="match status" value="1"/>
</dbReference>
<dbReference type="GO" id="GO:0006424">
    <property type="term" value="P:glutamyl-tRNA aminoacylation"/>
    <property type="evidence" value="ECO:0007669"/>
    <property type="project" value="UniProtKB-UniRule"/>
</dbReference>
<feature type="short sequence motif" description="'HIGH' region" evidence="8">
    <location>
        <begin position="6"/>
        <end position="16"/>
    </location>
</feature>
<name>A0A0N1ECE7_9HELI</name>
<dbReference type="InterPro" id="IPR020751">
    <property type="entry name" value="aa-tRNA-synth_I_codon-bd_sub2"/>
</dbReference>
<keyword evidence="3 8" id="KW-0436">Ligase</keyword>
<dbReference type="HAMAP" id="MF_00022">
    <property type="entry name" value="Glu_tRNA_synth_type1"/>
    <property type="match status" value="1"/>
</dbReference>
<dbReference type="STRING" id="35818.HPU229336_07330"/>
<dbReference type="GO" id="GO:0004818">
    <property type="term" value="F:glutamate-tRNA ligase activity"/>
    <property type="evidence" value="ECO:0007669"/>
    <property type="project" value="UniProtKB-UniRule"/>
</dbReference>
<comment type="caution">
    <text evidence="11">The sequence shown here is derived from an EMBL/GenBank/DDBJ whole genome shotgun (WGS) entry which is preliminary data.</text>
</comment>
<evidence type="ECO:0000259" key="10">
    <source>
        <dbReference type="Pfam" id="PF19269"/>
    </source>
</evidence>
<dbReference type="PATRIC" id="fig|35818.11.peg.361"/>
<dbReference type="InterPro" id="IPR014729">
    <property type="entry name" value="Rossmann-like_a/b/a_fold"/>
</dbReference>
<feature type="domain" description="Glutamyl/glutaminyl-tRNA synthetase class Ib catalytic" evidence="9">
    <location>
        <begin position="3"/>
        <end position="297"/>
    </location>
</feature>
<accession>A0A0N1ECE7</accession>
<dbReference type="Proteomes" id="UP000037997">
    <property type="component" value="Unassembled WGS sequence"/>
</dbReference>
<keyword evidence="2 8" id="KW-0963">Cytoplasm</keyword>
<feature type="domain" description="Aminoacyl-tRNA synthetase class I anticodon-binding" evidence="10">
    <location>
        <begin position="319"/>
        <end position="427"/>
    </location>
</feature>
<dbReference type="InterPro" id="IPR008925">
    <property type="entry name" value="aa_tRNA-synth_I_cd-bd_sf"/>
</dbReference>
<sequence>MLRFAPSPTGDMHIGNLRAAIFNYILSLQRNEKFLLRIEDTDIARNIEGKDKDIMFLLTLFGIKWDMLVYQSENFPRHRQLADYLISQNKAFYCYCTKEFLEQKREEAKNEHKAFRYDDSWAELQKDSNPKPTIRLKGSKTPMEFTDKIKGKIEFAPNELDSFVILKDDGIPTYNFACAVDDMLYDIDFIVRGEDHVSNTPKQMLIHQVLNYQKNIDFAHLPILLNEEGKKMSKRDNASSVQWLLNEGYLPQAIANYLILMGNKTPCEVFTLKDSIQWFKIENIAKAPAKFDINKLRFLNREHFKLLNEQDLAALLGYKDSSIGALAKLYLQEASTLNELRDKIDKIFVKKSLLLNEVTMADFQKELEILQNSLLEILATQDCSQKSYEEFKNLAMSASNLKGKSFFKPLRFLLTGAEHGPELSDLFPFLRFYLKDIIRK</sequence>
<dbReference type="InterPro" id="IPR001412">
    <property type="entry name" value="aa-tRNA-synth_I_CS"/>
</dbReference>
<reference evidence="11 12" key="1">
    <citation type="submission" date="2014-06" db="EMBL/GenBank/DDBJ databases">
        <title>Helicobacter pullorum isolates in fresh chicken meat - phenotypic and genotypic features.</title>
        <authorList>
            <person name="Borges V."/>
            <person name="Santos A."/>
            <person name="Correia C.B."/>
            <person name="Saraiva M."/>
            <person name="Menard A."/>
            <person name="Vieira L."/>
            <person name="Sampaio D.A."/>
            <person name="Gomes J.P."/>
            <person name="Oleastro M."/>
        </authorList>
    </citation>
    <scope>NUCLEOTIDE SEQUENCE [LARGE SCALE GENOMIC DNA]</scope>
    <source>
        <strain evidence="11 12">229334/12</strain>
    </source>
</reference>
<dbReference type="SUPFAM" id="SSF52374">
    <property type="entry name" value="Nucleotidylyl transferase"/>
    <property type="match status" value="1"/>
</dbReference>
<dbReference type="GO" id="GO:0000049">
    <property type="term" value="F:tRNA binding"/>
    <property type="evidence" value="ECO:0007669"/>
    <property type="project" value="InterPro"/>
</dbReference>
<evidence type="ECO:0000259" key="9">
    <source>
        <dbReference type="Pfam" id="PF00749"/>
    </source>
</evidence>
<dbReference type="PANTHER" id="PTHR43311:SF2">
    <property type="entry name" value="GLUTAMATE--TRNA LIGASE, MITOCHONDRIAL-RELATED"/>
    <property type="match status" value="1"/>
</dbReference>
<keyword evidence="4 8" id="KW-0547">Nucleotide-binding</keyword>
<comment type="subunit">
    <text evidence="8">Monomer.</text>
</comment>